<gene>
    <name evidence="2" type="ordered locus">TP04_0449</name>
</gene>
<dbReference type="InParanoid" id="Q4N2A3"/>
<dbReference type="AlphaFoldDB" id="Q4N2A3"/>
<feature type="transmembrane region" description="Helical" evidence="1">
    <location>
        <begin position="20"/>
        <end position="42"/>
    </location>
</feature>
<sequence length="401" mass="46954">MTNDSETNNSSQQFDISKYWAFRSINVLFFLSIFVIFVILLIPISYLNKERAPCIVPLDLNVPAYSHAIKVSAIKQKGSILSVTYSTHNSDHIIGTLTFGGVTLEHDGNYLGRYVSVHHIENRKRLPFRVLVVDVYPYVFVFRRFLLNEYSESTYKQIDGYVYVIKGLEQQRLDLHMSDLFNSTPISVFKSNYEDVDGRYVTQYVADSTHRFATLKYNINDETKIIPEYPNAQQITTITVISNKSLEAYKVVITYYSNLARTNEPQFKELYYSASDPTVFYDNVHDLSSRADLKIADLDFQLNRHENVQKTPVEYFHSLNKNDFLLHFYLNQDFIKYEIVTSDLMDLILTVQLDLEEPLDQELLDRTLVIQYKPRFTAPPTFYLFHRYLYYTNVTIFIEEV</sequence>
<dbReference type="KEGG" id="tpv:TP04_0449"/>
<comment type="caution">
    <text evidence="2">The sequence shown here is derived from an EMBL/GenBank/DDBJ whole genome shotgun (WGS) entry which is preliminary data.</text>
</comment>
<keyword evidence="1" id="KW-0472">Membrane</keyword>
<dbReference type="OMA" id="TPVEYFH"/>
<dbReference type="EMBL" id="AAGK01000004">
    <property type="protein sequence ID" value="EAN31801.1"/>
    <property type="molecule type" value="Genomic_DNA"/>
</dbReference>
<dbReference type="RefSeq" id="XP_764084.1">
    <property type="nucleotide sequence ID" value="XM_758991.1"/>
</dbReference>
<keyword evidence="1" id="KW-1133">Transmembrane helix</keyword>
<accession>Q4N2A3</accession>
<keyword evidence="3" id="KW-1185">Reference proteome</keyword>
<name>Q4N2A3_THEPA</name>
<protein>
    <submittedName>
        <fullName evidence="2">Uncharacterized protein</fullName>
    </submittedName>
</protein>
<dbReference type="GeneID" id="3501390"/>
<organism evidence="2 3">
    <name type="scientific">Theileria parva</name>
    <name type="common">East coast fever infection agent</name>
    <dbReference type="NCBI Taxonomy" id="5875"/>
    <lineage>
        <taxon>Eukaryota</taxon>
        <taxon>Sar</taxon>
        <taxon>Alveolata</taxon>
        <taxon>Apicomplexa</taxon>
        <taxon>Aconoidasida</taxon>
        <taxon>Piroplasmida</taxon>
        <taxon>Theileriidae</taxon>
        <taxon>Theileria</taxon>
    </lineage>
</organism>
<evidence type="ECO:0000313" key="2">
    <source>
        <dbReference type="EMBL" id="EAN31801.1"/>
    </source>
</evidence>
<reference evidence="2 3" key="1">
    <citation type="journal article" date="2005" name="Science">
        <title>Genome sequence of Theileria parva, a bovine pathogen that transforms lymphocytes.</title>
        <authorList>
            <person name="Gardner M.J."/>
            <person name="Bishop R."/>
            <person name="Shah T."/>
            <person name="de Villiers E.P."/>
            <person name="Carlton J.M."/>
            <person name="Hall N."/>
            <person name="Ren Q."/>
            <person name="Paulsen I.T."/>
            <person name="Pain A."/>
            <person name="Berriman M."/>
            <person name="Wilson R.J.M."/>
            <person name="Sato S."/>
            <person name="Ralph S.A."/>
            <person name="Mann D.J."/>
            <person name="Xiong Z."/>
            <person name="Shallom S.J."/>
            <person name="Weidman J."/>
            <person name="Jiang L."/>
            <person name="Lynn J."/>
            <person name="Weaver B."/>
            <person name="Shoaibi A."/>
            <person name="Domingo A.R."/>
            <person name="Wasawo D."/>
            <person name="Crabtree J."/>
            <person name="Wortman J.R."/>
            <person name="Haas B."/>
            <person name="Angiuoli S.V."/>
            <person name="Creasy T.H."/>
            <person name="Lu C."/>
            <person name="Suh B."/>
            <person name="Silva J.C."/>
            <person name="Utterback T.R."/>
            <person name="Feldblyum T.V."/>
            <person name="Pertea M."/>
            <person name="Allen J."/>
            <person name="Nierman W.C."/>
            <person name="Taracha E.L.N."/>
            <person name="Salzberg S.L."/>
            <person name="White O.R."/>
            <person name="Fitzhugh H.A."/>
            <person name="Morzaria S."/>
            <person name="Venter J.C."/>
            <person name="Fraser C.M."/>
            <person name="Nene V."/>
        </authorList>
    </citation>
    <scope>NUCLEOTIDE SEQUENCE [LARGE SCALE GENOMIC DNA]</scope>
    <source>
        <strain evidence="2 3">Muguga</strain>
    </source>
</reference>
<evidence type="ECO:0000313" key="3">
    <source>
        <dbReference type="Proteomes" id="UP000001949"/>
    </source>
</evidence>
<dbReference type="Proteomes" id="UP000001949">
    <property type="component" value="Unassembled WGS sequence"/>
</dbReference>
<evidence type="ECO:0000256" key="1">
    <source>
        <dbReference type="SAM" id="Phobius"/>
    </source>
</evidence>
<dbReference type="eggNOG" id="ENOG502QXH7">
    <property type="taxonomic scope" value="Eukaryota"/>
</dbReference>
<proteinExistence type="predicted"/>
<keyword evidence="1" id="KW-0812">Transmembrane</keyword>
<dbReference type="VEuPathDB" id="PiroplasmaDB:TpMuguga_04g00449"/>